<protein>
    <submittedName>
        <fullName evidence="2">Uncharacterized protein</fullName>
    </submittedName>
</protein>
<sequence>MNRLNPDCWLWSPAPPPPCLLPQHSGSLASAALGHREEEEGEEEAGEHPAACCYNTGCDDVISRTAGAQRSGSEPPVHSGIIISSSGPAGRGPAVPPAVIGADGGDGPPHFTGGRCWEGPGMDTQRCVCGYGQRQPEGLGSCWPGSPYVYYGVRRNLVVGVEVVEEVAVEDTLEVITEDLYTDDLLDLELLQDAQLYPT</sequence>
<dbReference type="EMBL" id="VHII01000007">
    <property type="protein sequence ID" value="KAF1388477.1"/>
    <property type="molecule type" value="Genomic_DNA"/>
</dbReference>
<evidence type="ECO:0000256" key="1">
    <source>
        <dbReference type="SAM" id="MobiDB-lite"/>
    </source>
</evidence>
<gene>
    <name evidence="2" type="ORF">PFLUV_G00090620</name>
</gene>
<name>A0A6A5EGN0_PERFL</name>
<reference evidence="2 3" key="1">
    <citation type="submission" date="2019-06" db="EMBL/GenBank/DDBJ databases">
        <title>A chromosome-scale genome assembly of the European perch, Perca fluviatilis.</title>
        <authorList>
            <person name="Roques C."/>
            <person name="Zahm M."/>
            <person name="Cabau C."/>
            <person name="Klopp C."/>
            <person name="Bouchez O."/>
            <person name="Donnadieu C."/>
            <person name="Kuhl H."/>
            <person name="Gislard M."/>
            <person name="Guendouz S."/>
            <person name="Journot L."/>
            <person name="Haffray P."/>
            <person name="Bestin A."/>
            <person name="Morvezen R."/>
            <person name="Feron R."/>
            <person name="Wen M."/>
            <person name="Jouanno E."/>
            <person name="Herpin A."/>
            <person name="Schartl M."/>
            <person name="Postlethwait J."/>
            <person name="Schaerlinger B."/>
            <person name="Chardard D."/>
            <person name="Lecocq T."/>
            <person name="Poncet C."/>
            <person name="Jaffrelo L."/>
            <person name="Lampietro C."/>
            <person name="Guiguen Y."/>
        </authorList>
    </citation>
    <scope>NUCLEOTIDE SEQUENCE [LARGE SCALE GENOMIC DNA]</scope>
    <source>
        <tissue evidence="2">Blood</tissue>
    </source>
</reference>
<feature type="compositionally biased region" description="Low complexity" evidence="1">
    <location>
        <begin position="75"/>
        <end position="93"/>
    </location>
</feature>
<comment type="caution">
    <text evidence="2">The sequence shown here is derived from an EMBL/GenBank/DDBJ whole genome shotgun (WGS) entry which is preliminary data.</text>
</comment>
<evidence type="ECO:0000313" key="2">
    <source>
        <dbReference type="EMBL" id="KAF1388477.1"/>
    </source>
</evidence>
<accession>A0A6A5EGN0</accession>
<dbReference type="AlphaFoldDB" id="A0A6A5EGN0"/>
<feature type="region of interest" description="Disordered" evidence="1">
    <location>
        <begin position="66"/>
        <end position="93"/>
    </location>
</feature>
<dbReference type="Proteomes" id="UP000465112">
    <property type="component" value="Chromosome 7"/>
</dbReference>
<evidence type="ECO:0000313" key="3">
    <source>
        <dbReference type="Proteomes" id="UP000465112"/>
    </source>
</evidence>
<proteinExistence type="predicted"/>
<organism evidence="2 3">
    <name type="scientific">Perca fluviatilis</name>
    <name type="common">European perch</name>
    <dbReference type="NCBI Taxonomy" id="8168"/>
    <lineage>
        <taxon>Eukaryota</taxon>
        <taxon>Metazoa</taxon>
        <taxon>Chordata</taxon>
        <taxon>Craniata</taxon>
        <taxon>Vertebrata</taxon>
        <taxon>Euteleostomi</taxon>
        <taxon>Actinopterygii</taxon>
        <taxon>Neopterygii</taxon>
        <taxon>Teleostei</taxon>
        <taxon>Neoteleostei</taxon>
        <taxon>Acanthomorphata</taxon>
        <taxon>Eupercaria</taxon>
        <taxon>Perciformes</taxon>
        <taxon>Percoidei</taxon>
        <taxon>Percidae</taxon>
        <taxon>Percinae</taxon>
        <taxon>Perca</taxon>
    </lineage>
</organism>
<keyword evidence="3" id="KW-1185">Reference proteome</keyword>